<evidence type="ECO:0000256" key="6">
    <source>
        <dbReference type="ARBA" id="ARBA00023049"/>
    </source>
</evidence>
<feature type="active site" description="Proton donor/acceptor" evidence="7">
    <location>
        <position position="653"/>
    </location>
</feature>
<keyword evidence="5" id="KW-0862">Zinc</keyword>
<reference evidence="10 11" key="1">
    <citation type="submission" date="2023-03" db="EMBL/GenBank/DDBJ databases">
        <title>Bacillus Genome Sequencing.</title>
        <authorList>
            <person name="Dunlap C."/>
        </authorList>
    </citation>
    <scope>NUCLEOTIDE SEQUENCE [LARGE SCALE GENOMIC DNA]</scope>
    <source>
        <strain evidence="10 11">B-14544</strain>
    </source>
</reference>
<keyword evidence="4" id="KW-0378">Hydrolase</keyword>
<dbReference type="InterPro" id="IPR059177">
    <property type="entry name" value="GH29D-like_dom"/>
</dbReference>
<evidence type="ECO:0000256" key="2">
    <source>
        <dbReference type="ARBA" id="ARBA00005988"/>
    </source>
</evidence>
<dbReference type="PANTHER" id="PTHR11705:SF143">
    <property type="entry name" value="SLL0236 PROTEIN"/>
    <property type="match status" value="1"/>
</dbReference>
<evidence type="ECO:0000256" key="4">
    <source>
        <dbReference type="ARBA" id="ARBA00022801"/>
    </source>
</evidence>
<evidence type="ECO:0000256" key="8">
    <source>
        <dbReference type="SAM" id="SignalP"/>
    </source>
</evidence>
<keyword evidence="11" id="KW-1185">Reference proteome</keyword>
<feature type="chain" id="PRO_5046826835" evidence="8">
    <location>
        <begin position="38"/>
        <end position="801"/>
    </location>
</feature>
<comment type="cofactor">
    <cofactor evidence="1">
        <name>Zn(2+)</name>
        <dbReference type="ChEBI" id="CHEBI:29105"/>
    </cofactor>
</comment>
<dbReference type="PROSITE" id="PS52035">
    <property type="entry name" value="PEPTIDASE_M14"/>
    <property type="match status" value="1"/>
</dbReference>
<accession>A0ABU6N422</accession>
<organism evidence="10 11">
    <name type="scientific">Bacillus xiapuensis</name>
    <dbReference type="NCBI Taxonomy" id="2014075"/>
    <lineage>
        <taxon>Bacteria</taxon>
        <taxon>Bacillati</taxon>
        <taxon>Bacillota</taxon>
        <taxon>Bacilli</taxon>
        <taxon>Bacillales</taxon>
        <taxon>Bacillaceae</taxon>
        <taxon>Bacillus</taxon>
    </lineage>
</organism>
<evidence type="ECO:0000256" key="7">
    <source>
        <dbReference type="PROSITE-ProRule" id="PRU01379"/>
    </source>
</evidence>
<dbReference type="SMART" id="SM00631">
    <property type="entry name" value="Zn_pept"/>
    <property type="match status" value="1"/>
</dbReference>
<evidence type="ECO:0000313" key="10">
    <source>
        <dbReference type="EMBL" id="MED3560983.1"/>
    </source>
</evidence>
<evidence type="ECO:0000313" key="11">
    <source>
        <dbReference type="Proteomes" id="UP001330749"/>
    </source>
</evidence>
<keyword evidence="8" id="KW-0732">Signal</keyword>
<evidence type="ECO:0000259" key="9">
    <source>
        <dbReference type="PROSITE" id="PS52035"/>
    </source>
</evidence>
<dbReference type="Proteomes" id="UP001330749">
    <property type="component" value="Unassembled WGS sequence"/>
</dbReference>
<dbReference type="InterPro" id="IPR000834">
    <property type="entry name" value="Peptidase_M14"/>
</dbReference>
<sequence length="801" mass="87795">MVKKKKQKWKRNFMALTAITGLGLSVIYPSLSTPADAAGQPDLPLPKVESYSIVQLEIPNQNAKEKLQELGIDLTHRAEAHDGIFEVDAVVTPSEVAMLKTYGIKVKDTLMTEKEWNARIAERQSAMQLDSRVQAAEDSVKILRANHYTNQSETFLYIEAKSSAGAAASTSLTATWTEDGVEKSATLSRLVDAGEYLYHYLELPVNKIPSSVKITSNLGGTATSAVTKWLGADKPGNPKKHYVQDFIDHYMDPEELYDRAQKLAKEFPDLVEIINMPNKTNGYRRLAQATLGTTTNTSVVITSKAWGHQGGNDISVEFKNPKAGNSPLNVSVEGKKVIVSLGTNGSGNPVSTAQQVAETINSKAGQLVSATSYRGNSGSGIVEPTSAKLTDGLKAPENVSRDPFTVKAIRIGKHRDGSKPGVLGYAQEHAREWVTPLVTIETAERLLRNYAHDGETKKLVDNLDIFLIPTVNPDGANYSFYDYNMQRKNMTNYCGPDKSDPGNRNSWGVDLNRNHSVGSAFDGYIGASTTNCTSTTYAGPSETSEPEAKNIVWLADQFPNIKFAMNIHSYGGYFMWSPGAYDANRTTLPRPTAGQEAFYWAVSDTMLNEIQDYRGTVILPSRTGPVPDVLYSAAGNSADYLWYKKGIYAWDFEVGADIWDKVEQQWKPVGFQPPFSEGHEEAMEFANGLIGMIKVAYKNAKDHQPPSTKAVPGGGKFTGPVNVTFDTSEPATIYYTLDGSRPTFESKHLQLNGTREGAEALKIDKTTTINWFAVDAAGNIEKNYNPLTSSKNFSSVMITIK</sequence>
<evidence type="ECO:0000256" key="5">
    <source>
        <dbReference type="ARBA" id="ARBA00022833"/>
    </source>
</evidence>
<dbReference type="Pfam" id="PF13290">
    <property type="entry name" value="CHB_HEX_C_1"/>
    <property type="match status" value="1"/>
</dbReference>
<dbReference type="PANTHER" id="PTHR11705">
    <property type="entry name" value="PROTEASE FAMILY M14 CARBOXYPEPTIDASE A,B"/>
    <property type="match status" value="1"/>
</dbReference>
<gene>
    <name evidence="10" type="ORF">P4447_00215</name>
</gene>
<keyword evidence="3" id="KW-0645">Protease</keyword>
<evidence type="ECO:0000256" key="3">
    <source>
        <dbReference type="ARBA" id="ARBA00022670"/>
    </source>
</evidence>
<dbReference type="Gene3D" id="3.40.630.10">
    <property type="entry name" value="Zn peptidases"/>
    <property type="match status" value="1"/>
</dbReference>
<dbReference type="RefSeq" id="WP_327965801.1">
    <property type="nucleotide sequence ID" value="NZ_JARMQG010000002.1"/>
</dbReference>
<feature type="domain" description="Peptidase M14" evidence="9">
    <location>
        <begin position="359"/>
        <end position="696"/>
    </location>
</feature>
<dbReference type="EMBL" id="JARMQG010000002">
    <property type="protein sequence ID" value="MED3560983.1"/>
    <property type="molecule type" value="Genomic_DNA"/>
</dbReference>
<comment type="similarity">
    <text evidence="2 7">Belongs to the peptidase M14 family.</text>
</comment>
<feature type="signal peptide" evidence="8">
    <location>
        <begin position="1"/>
        <end position="37"/>
    </location>
</feature>
<dbReference type="SUPFAM" id="SSF53187">
    <property type="entry name" value="Zn-dependent exopeptidases"/>
    <property type="match status" value="1"/>
</dbReference>
<keyword evidence="6" id="KW-0482">Metalloprotease</keyword>
<name>A0ABU6N422_9BACI</name>
<evidence type="ECO:0000256" key="1">
    <source>
        <dbReference type="ARBA" id="ARBA00001947"/>
    </source>
</evidence>
<proteinExistence type="inferred from homology"/>
<dbReference type="Pfam" id="PF00246">
    <property type="entry name" value="Peptidase_M14"/>
    <property type="match status" value="1"/>
</dbReference>
<protein>
    <submittedName>
        <fullName evidence="10">M14 family metallopeptidase</fullName>
    </submittedName>
</protein>
<comment type="caution">
    <text evidence="10">The sequence shown here is derived from an EMBL/GenBank/DDBJ whole genome shotgun (WGS) entry which is preliminary data.</text>
</comment>